<dbReference type="Gene3D" id="1.20.1420.30">
    <property type="entry name" value="NCX, central ion-binding region"/>
    <property type="match status" value="2"/>
</dbReference>
<feature type="domain" description="Sodium/calcium exchanger membrane region" evidence="6">
    <location>
        <begin position="10"/>
        <end position="145"/>
    </location>
</feature>
<feature type="transmembrane region" description="Helical" evidence="5">
    <location>
        <begin position="34"/>
        <end position="54"/>
    </location>
</feature>
<comment type="caution">
    <text evidence="7">The sequence shown here is derived from an EMBL/GenBank/DDBJ whole genome shotgun (WGS) entry which is preliminary data.</text>
</comment>
<comment type="subcellular location">
    <subcellularLocation>
        <location evidence="1">Membrane</location>
        <topology evidence="1">Multi-pass membrane protein</topology>
    </subcellularLocation>
</comment>
<keyword evidence="8" id="KW-1185">Reference proteome</keyword>
<dbReference type="InterPro" id="IPR004481">
    <property type="entry name" value="K/Na/Ca-exchanger"/>
</dbReference>
<name>A0ABS8WEK9_9GAMM</name>
<feature type="transmembrane region" description="Helical" evidence="5">
    <location>
        <begin position="174"/>
        <end position="193"/>
    </location>
</feature>
<dbReference type="PANTHER" id="PTHR10846:SF8">
    <property type="entry name" value="INNER MEMBRANE PROTEIN YRBG"/>
    <property type="match status" value="1"/>
</dbReference>
<feature type="transmembrane region" description="Helical" evidence="5">
    <location>
        <begin position="213"/>
        <end position="237"/>
    </location>
</feature>
<evidence type="ECO:0000313" key="7">
    <source>
        <dbReference type="EMBL" id="MCE2596066.1"/>
    </source>
</evidence>
<feature type="transmembrane region" description="Helical" evidence="5">
    <location>
        <begin position="6"/>
        <end position="22"/>
    </location>
</feature>
<organism evidence="7 8">
    <name type="scientific">Motilimonas cestriensis</name>
    <dbReference type="NCBI Taxonomy" id="2742685"/>
    <lineage>
        <taxon>Bacteria</taxon>
        <taxon>Pseudomonadati</taxon>
        <taxon>Pseudomonadota</taxon>
        <taxon>Gammaproteobacteria</taxon>
        <taxon>Alteromonadales</taxon>
        <taxon>Alteromonadales genera incertae sedis</taxon>
        <taxon>Motilimonas</taxon>
    </lineage>
</organism>
<feature type="transmembrane region" description="Helical" evidence="5">
    <location>
        <begin position="280"/>
        <end position="296"/>
    </location>
</feature>
<feature type="transmembrane region" description="Helical" evidence="5">
    <location>
        <begin position="137"/>
        <end position="153"/>
    </location>
</feature>
<feature type="transmembrane region" description="Helical" evidence="5">
    <location>
        <begin position="249"/>
        <end position="268"/>
    </location>
</feature>
<accession>A0ABS8WEK9</accession>
<feature type="transmembrane region" description="Helical" evidence="5">
    <location>
        <begin position="108"/>
        <end position="125"/>
    </location>
</feature>
<reference evidence="7 8" key="1">
    <citation type="journal article" date="2022" name="Environ. Microbiol. Rep.">
        <title>Eco-phylogenetic analyses reveal divergent evolution of vitamin B12 metabolism in the marine bacterial family 'Psychromonadaceae'.</title>
        <authorList>
            <person name="Jin X."/>
            <person name="Yang Y."/>
            <person name="Cao H."/>
            <person name="Gao B."/>
            <person name="Zhao Z."/>
        </authorList>
    </citation>
    <scope>NUCLEOTIDE SEQUENCE [LARGE SCALE GENOMIC DNA]</scope>
    <source>
        <strain evidence="7 8">MKS20</strain>
    </source>
</reference>
<evidence type="ECO:0000259" key="6">
    <source>
        <dbReference type="Pfam" id="PF01699"/>
    </source>
</evidence>
<protein>
    <submittedName>
        <fullName evidence="7">Calcium/sodium antiporter</fullName>
    </submittedName>
</protein>
<evidence type="ECO:0000256" key="3">
    <source>
        <dbReference type="ARBA" id="ARBA00022989"/>
    </source>
</evidence>
<dbReference type="Pfam" id="PF01699">
    <property type="entry name" value="Na_Ca_ex"/>
    <property type="match status" value="2"/>
</dbReference>
<evidence type="ECO:0000256" key="1">
    <source>
        <dbReference type="ARBA" id="ARBA00004141"/>
    </source>
</evidence>
<keyword evidence="3 5" id="KW-1133">Transmembrane helix</keyword>
<keyword evidence="4 5" id="KW-0472">Membrane</keyword>
<dbReference type="InterPro" id="IPR004837">
    <property type="entry name" value="NaCa_Exmemb"/>
</dbReference>
<feature type="transmembrane region" description="Helical" evidence="5">
    <location>
        <begin position="74"/>
        <end position="96"/>
    </location>
</feature>
<dbReference type="Gene3D" id="6.10.280.80">
    <property type="entry name" value="NCX, peripheral helical region"/>
    <property type="match status" value="1"/>
</dbReference>
<sequence>MEANILWLNVLILVVSLAALVWSADKFVFGAAAIARNLGISPLIIGLTIVAMGSSAPEMMVAASASLNGAPNTAIGNAIGSNITNITLVLGLTALLRPMLVASSTMRRELPMVMVTSLLAAWLLWDLELTRGEGTVLIIGFFATIGGLTWMALKNPNTNDPLVEELEDEIPSDIPFWKAAFWLVFGLGLLIYSSNELVGSAVVIAKHFGISDLVIGLTIIAIGTSLPELAACIASVLKKEGDLALGNIVGSNIFNILAVLAIPGILAPGTIDASAAGRDMYYMLGVTVLLLIVAGNGKIKEITRVEGGLLLACFIAYQVLLFYTM</sequence>
<dbReference type="PANTHER" id="PTHR10846">
    <property type="entry name" value="SODIUM/POTASSIUM/CALCIUM EXCHANGER"/>
    <property type="match status" value="1"/>
</dbReference>
<feature type="domain" description="Sodium/calcium exchanger membrane region" evidence="6">
    <location>
        <begin position="179"/>
        <end position="322"/>
    </location>
</feature>
<dbReference type="NCBIfam" id="TIGR00367">
    <property type="entry name" value="calcium/sodium antiporter"/>
    <property type="match status" value="1"/>
</dbReference>
<feature type="transmembrane region" description="Helical" evidence="5">
    <location>
        <begin position="308"/>
        <end position="324"/>
    </location>
</feature>
<keyword evidence="2 5" id="KW-0812">Transmembrane</keyword>
<evidence type="ECO:0000256" key="2">
    <source>
        <dbReference type="ARBA" id="ARBA00022692"/>
    </source>
</evidence>
<evidence type="ECO:0000256" key="5">
    <source>
        <dbReference type="SAM" id="Phobius"/>
    </source>
</evidence>
<gene>
    <name evidence="7" type="ORF">K6Y31_14730</name>
</gene>
<dbReference type="RefSeq" id="WP_232799934.1">
    <property type="nucleotide sequence ID" value="NZ_CP170335.1"/>
</dbReference>
<dbReference type="Proteomes" id="UP001201273">
    <property type="component" value="Unassembled WGS sequence"/>
</dbReference>
<evidence type="ECO:0000313" key="8">
    <source>
        <dbReference type="Proteomes" id="UP001201273"/>
    </source>
</evidence>
<proteinExistence type="predicted"/>
<dbReference type="InterPro" id="IPR044880">
    <property type="entry name" value="NCX_ion-bd_dom_sf"/>
</dbReference>
<dbReference type="EMBL" id="JAIMJA010000015">
    <property type="protein sequence ID" value="MCE2596066.1"/>
    <property type="molecule type" value="Genomic_DNA"/>
</dbReference>
<evidence type="ECO:0000256" key="4">
    <source>
        <dbReference type="ARBA" id="ARBA00023136"/>
    </source>
</evidence>